<evidence type="ECO:0000313" key="5">
    <source>
        <dbReference type="Proteomes" id="UP001499988"/>
    </source>
</evidence>
<feature type="transmembrane region" description="Helical" evidence="3">
    <location>
        <begin position="129"/>
        <end position="151"/>
    </location>
</feature>
<gene>
    <name evidence="4" type="ORF">GCM10023333_21620</name>
</gene>
<accession>A0ABP9EXQ4</accession>
<feature type="region of interest" description="Disordered" evidence="2">
    <location>
        <begin position="1"/>
        <end position="125"/>
    </location>
</feature>
<evidence type="ECO:0000313" key="4">
    <source>
        <dbReference type="EMBL" id="GAA4887872.1"/>
    </source>
</evidence>
<dbReference type="EMBL" id="BAABJZ010000073">
    <property type="protein sequence ID" value="GAA4887872.1"/>
    <property type="molecule type" value="Genomic_DNA"/>
</dbReference>
<feature type="compositionally biased region" description="Basic and acidic residues" evidence="2">
    <location>
        <begin position="96"/>
        <end position="112"/>
    </location>
</feature>
<evidence type="ECO:0000256" key="3">
    <source>
        <dbReference type="SAM" id="Phobius"/>
    </source>
</evidence>
<organism evidence="4 5">
    <name type="scientific">Ferrimonas pelagia</name>
    <dbReference type="NCBI Taxonomy" id="1177826"/>
    <lineage>
        <taxon>Bacteria</taxon>
        <taxon>Pseudomonadati</taxon>
        <taxon>Pseudomonadota</taxon>
        <taxon>Gammaproteobacteria</taxon>
        <taxon>Alteromonadales</taxon>
        <taxon>Ferrimonadaceae</taxon>
        <taxon>Ferrimonas</taxon>
    </lineage>
</organism>
<sequence length="464" mass="50590">MEKTPKDPKDQSAAKAADPQGTTPQCPDAESAEPSSLPTEATASQAEKADKVKVSPSKPAATEAKPSRAEPGKTKPSAPTDTKPEKAQTASASRPIPEKKPTEAIPKDRSEPHANAAAPARSGGGGGGALAVALLALIVALGAGAFAAWQWQQDQQIRQDNAVLASQLASIEQNLQQQRQTLERRVERSEGQLQSAGEALSELRAQQQQVERNFEVERSRLRERKPRDWMIAEADYLVRMAARKLWLEHDPVTAVALLKDADSRLSLLAEPELTPVRQALADDVALIEGLPRSDRAGLALAMEALVQRIDQLPLNTVTLPDLSEAPTSTEISASANDWKQNLTNSWHALVDDFITVRRRQDSVTPLLAPEQAWYLREHLKGKLLQAQLALYHGDQQTMAQALLTAQDWIRDYFSLESAEVDSALGQLEQWRMTNIAPLQPIRLSASPALEALVAERLGRNGEAH</sequence>
<dbReference type="RefSeq" id="WP_345335399.1">
    <property type="nucleotide sequence ID" value="NZ_BAABJZ010000073.1"/>
</dbReference>
<dbReference type="InterPro" id="IPR007470">
    <property type="entry name" value="HemX"/>
</dbReference>
<keyword evidence="3" id="KW-0472">Membrane</keyword>
<feature type="coiled-coil region" evidence="1">
    <location>
        <begin position="161"/>
        <end position="220"/>
    </location>
</feature>
<dbReference type="PANTHER" id="PTHR38043">
    <property type="entry name" value="PROTEIN HEMX"/>
    <property type="match status" value="1"/>
</dbReference>
<dbReference type="Proteomes" id="UP001499988">
    <property type="component" value="Unassembled WGS sequence"/>
</dbReference>
<name>A0ABP9EXQ4_9GAMM</name>
<feature type="compositionally biased region" description="Polar residues" evidence="2">
    <location>
        <begin position="33"/>
        <end position="45"/>
    </location>
</feature>
<evidence type="ECO:0000256" key="2">
    <source>
        <dbReference type="SAM" id="MobiDB-lite"/>
    </source>
</evidence>
<keyword evidence="5" id="KW-1185">Reference proteome</keyword>
<proteinExistence type="predicted"/>
<comment type="caution">
    <text evidence="4">The sequence shown here is derived from an EMBL/GenBank/DDBJ whole genome shotgun (WGS) entry which is preliminary data.</text>
</comment>
<reference evidence="5" key="1">
    <citation type="journal article" date="2019" name="Int. J. Syst. Evol. Microbiol.">
        <title>The Global Catalogue of Microorganisms (GCM) 10K type strain sequencing project: providing services to taxonomists for standard genome sequencing and annotation.</title>
        <authorList>
            <consortium name="The Broad Institute Genomics Platform"/>
            <consortium name="The Broad Institute Genome Sequencing Center for Infectious Disease"/>
            <person name="Wu L."/>
            <person name="Ma J."/>
        </authorList>
    </citation>
    <scope>NUCLEOTIDE SEQUENCE [LARGE SCALE GENOMIC DNA]</scope>
    <source>
        <strain evidence="5">JCM 18401</strain>
    </source>
</reference>
<dbReference type="Pfam" id="PF04375">
    <property type="entry name" value="HemX"/>
    <property type="match status" value="1"/>
</dbReference>
<protein>
    <submittedName>
        <fullName evidence="4">Uroporphyrinogen-III C-methyltransferase</fullName>
    </submittedName>
</protein>
<dbReference type="PANTHER" id="PTHR38043:SF1">
    <property type="entry name" value="PROTEIN HEMX"/>
    <property type="match status" value="1"/>
</dbReference>
<evidence type="ECO:0000256" key="1">
    <source>
        <dbReference type="SAM" id="Coils"/>
    </source>
</evidence>
<keyword evidence="3" id="KW-0812">Transmembrane</keyword>
<keyword evidence="3" id="KW-1133">Transmembrane helix</keyword>
<feature type="compositionally biased region" description="Basic and acidic residues" evidence="2">
    <location>
        <begin position="1"/>
        <end position="12"/>
    </location>
</feature>
<keyword evidence="1" id="KW-0175">Coiled coil</keyword>